<gene>
    <name evidence="8" type="ORF">THAPSDRAFT_25264</name>
</gene>
<feature type="chain" id="PRO_5002866532" evidence="7">
    <location>
        <begin position="25"/>
        <end position="518"/>
    </location>
</feature>
<keyword evidence="2" id="KW-0964">Secreted</keyword>
<feature type="compositionally biased region" description="Polar residues" evidence="5">
    <location>
        <begin position="38"/>
        <end position="66"/>
    </location>
</feature>
<reference evidence="8 9" key="1">
    <citation type="journal article" date="2004" name="Science">
        <title>The genome of the diatom Thalassiosira pseudonana: ecology, evolution, and metabolism.</title>
        <authorList>
            <person name="Armbrust E.V."/>
            <person name="Berges J.A."/>
            <person name="Bowler C."/>
            <person name="Green B.R."/>
            <person name="Martinez D."/>
            <person name="Putnam N.H."/>
            <person name="Zhou S."/>
            <person name="Allen A.E."/>
            <person name="Apt K.E."/>
            <person name="Bechner M."/>
            <person name="Brzezinski M.A."/>
            <person name="Chaal B.K."/>
            <person name="Chiovitti A."/>
            <person name="Davis A.K."/>
            <person name="Demarest M.S."/>
            <person name="Detter J.C."/>
            <person name="Glavina T."/>
            <person name="Goodstein D."/>
            <person name="Hadi M.Z."/>
            <person name="Hellsten U."/>
            <person name="Hildebrand M."/>
            <person name="Jenkins B.D."/>
            <person name="Jurka J."/>
            <person name="Kapitonov V.V."/>
            <person name="Kroger N."/>
            <person name="Lau W.W."/>
            <person name="Lane T.W."/>
            <person name="Larimer F.W."/>
            <person name="Lippmeier J.C."/>
            <person name="Lucas S."/>
            <person name="Medina M."/>
            <person name="Montsant A."/>
            <person name="Obornik M."/>
            <person name="Parker M.S."/>
            <person name="Palenik B."/>
            <person name="Pazour G.J."/>
            <person name="Richardson P.M."/>
            <person name="Rynearson T.A."/>
            <person name="Saito M.A."/>
            <person name="Schwartz D.C."/>
            <person name="Thamatrakoln K."/>
            <person name="Valentin K."/>
            <person name="Vardi A."/>
            <person name="Wilkerson F.P."/>
            <person name="Rokhsar D.S."/>
        </authorList>
    </citation>
    <scope>NUCLEOTIDE SEQUENCE [LARGE SCALE GENOMIC DNA]</scope>
    <source>
        <strain evidence="8 9">CCMP1335</strain>
    </source>
</reference>
<dbReference type="InParanoid" id="B8CE62"/>
<evidence type="ECO:0000256" key="4">
    <source>
        <dbReference type="ARBA" id="ARBA00022837"/>
    </source>
</evidence>
<feature type="compositionally biased region" description="Polar residues" evidence="5">
    <location>
        <begin position="216"/>
        <end position="225"/>
    </location>
</feature>
<keyword evidence="6" id="KW-0472">Membrane</keyword>
<dbReference type="PANTHER" id="PTHR37467">
    <property type="entry name" value="EXPORTED CALCIUM-BINDING GLYCOPROTEIN-RELATED"/>
    <property type="match status" value="1"/>
</dbReference>
<keyword evidence="3 7" id="KW-0732">Signal</keyword>
<feature type="compositionally biased region" description="Acidic residues" evidence="5">
    <location>
        <begin position="176"/>
        <end position="189"/>
    </location>
</feature>
<dbReference type="KEGG" id="tps:THAPSDRAFT_25264"/>
<dbReference type="InterPro" id="IPR059100">
    <property type="entry name" value="TSP3_bac"/>
</dbReference>
<feature type="compositionally biased region" description="Low complexity" evidence="5">
    <location>
        <begin position="142"/>
        <end position="175"/>
    </location>
</feature>
<organism evidence="8 9">
    <name type="scientific">Thalassiosira pseudonana</name>
    <name type="common">Marine diatom</name>
    <name type="synonym">Cyclotella nana</name>
    <dbReference type="NCBI Taxonomy" id="35128"/>
    <lineage>
        <taxon>Eukaryota</taxon>
        <taxon>Sar</taxon>
        <taxon>Stramenopiles</taxon>
        <taxon>Ochrophyta</taxon>
        <taxon>Bacillariophyta</taxon>
        <taxon>Coscinodiscophyceae</taxon>
        <taxon>Thalassiosirophycidae</taxon>
        <taxon>Thalassiosirales</taxon>
        <taxon>Thalassiosiraceae</taxon>
        <taxon>Thalassiosira</taxon>
    </lineage>
</organism>
<proteinExistence type="predicted"/>
<keyword evidence="9" id="KW-1185">Reference proteome</keyword>
<dbReference type="PANTHER" id="PTHR37467:SF1">
    <property type="entry name" value="EXPORTED CALCIUM-BINDING GLYCOPROTEIN"/>
    <property type="match status" value="1"/>
</dbReference>
<name>B8CE62_THAPS</name>
<keyword evidence="4" id="KW-0106">Calcium</keyword>
<sequence length="518" mass="55662">MAKQIITKFLFVLIALMQITLSVSKKEPYRVFVESDCYDSTSSRNVPNAQYNSGDGTSKQGSTIVDTSREPQQEIPDSKKLRHLAEYEIPDVSSAKPSGQTKPTPENSSSPVSAAGSSPEEEIGSYGESNTSYGKAGKSKCSKSGGLMGKGSKSSQQPRPTATTTTTTIAPFDGTTDTDGDGLIDEDEETIHGTDPNNPDSDGDGVNDGDEIANGTDPNDASSGGTIEPLSPSCEALESNTVVVTDHSLTVEFVYEAVIASSVDVDSVVSSMDTTTARLVGSDMMDCEVLRRKLQAVTTVENASGGRPQVEGVDPSPQDSVTGNACTYFTTQDGNLPSDADCHVIHGLMTLYFNEEPTEESSRMAQQALEASFNEDDPSPFLASSGSNYGVKDVEAVRYMYEGAPVVEPLAPDKAIEGNYEDKSLSSGWIGGISMIAIGAVAILALALVFLRKRQRDFQQESYSMFDEDELKNEEDDSQNETKDWTVMIDDETIGKDWDMNIDDLEIEIDHENISSSS</sequence>
<reference evidence="8 9" key="2">
    <citation type="journal article" date="2008" name="Nature">
        <title>The Phaeodactylum genome reveals the evolutionary history of diatom genomes.</title>
        <authorList>
            <person name="Bowler C."/>
            <person name="Allen A.E."/>
            <person name="Badger J.H."/>
            <person name="Grimwood J."/>
            <person name="Jabbari K."/>
            <person name="Kuo A."/>
            <person name="Maheswari U."/>
            <person name="Martens C."/>
            <person name="Maumus F."/>
            <person name="Otillar R.P."/>
            <person name="Rayko E."/>
            <person name="Salamov A."/>
            <person name="Vandepoele K."/>
            <person name="Beszteri B."/>
            <person name="Gruber A."/>
            <person name="Heijde M."/>
            <person name="Katinka M."/>
            <person name="Mock T."/>
            <person name="Valentin K."/>
            <person name="Verret F."/>
            <person name="Berges J.A."/>
            <person name="Brownlee C."/>
            <person name="Cadoret J.P."/>
            <person name="Chiovitti A."/>
            <person name="Choi C.J."/>
            <person name="Coesel S."/>
            <person name="De Martino A."/>
            <person name="Detter J.C."/>
            <person name="Durkin C."/>
            <person name="Falciatore A."/>
            <person name="Fournet J."/>
            <person name="Haruta M."/>
            <person name="Huysman M.J."/>
            <person name="Jenkins B.D."/>
            <person name="Jiroutova K."/>
            <person name="Jorgensen R.E."/>
            <person name="Joubert Y."/>
            <person name="Kaplan A."/>
            <person name="Kroger N."/>
            <person name="Kroth P.G."/>
            <person name="La Roche J."/>
            <person name="Lindquist E."/>
            <person name="Lommer M."/>
            <person name="Martin-Jezequel V."/>
            <person name="Lopez P.J."/>
            <person name="Lucas S."/>
            <person name="Mangogna M."/>
            <person name="McGinnis K."/>
            <person name="Medlin L.K."/>
            <person name="Montsant A."/>
            <person name="Oudot-Le Secq M.P."/>
            <person name="Napoli C."/>
            <person name="Obornik M."/>
            <person name="Parker M.S."/>
            <person name="Petit J.L."/>
            <person name="Porcel B.M."/>
            <person name="Poulsen N."/>
            <person name="Robison M."/>
            <person name="Rychlewski L."/>
            <person name="Rynearson T.A."/>
            <person name="Schmutz J."/>
            <person name="Shapiro H."/>
            <person name="Siaut M."/>
            <person name="Stanley M."/>
            <person name="Sussman M.R."/>
            <person name="Taylor A.R."/>
            <person name="Vardi A."/>
            <person name="von Dassow P."/>
            <person name="Vyverman W."/>
            <person name="Willis A."/>
            <person name="Wyrwicz L.S."/>
            <person name="Rokhsar D.S."/>
            <person name="Weissenbach J."/>
            <person name="Armbrust E.V."/>
            <person name="Green B.R."/>
            <person name="Van de Peer Y."/>
            <person name="Grigoriev I.V."/>
        </authorList>
    </citation>
    <scope>NUCLEOTIDE SEQUENCE [LARGE SCALE GENOMIC DNA]</scope>
    <source>
        <strain evidence="8 9">CCMP1335</strain>
    </source>
</reference>
<dbReference type="HOGENOM" id="CLU_526304_0_0_1"/>
<dbReference type="RefSeq" id="XP_002294383.1">
    <property type="nucleotide sequence ID" value="XM_002294347.1"/>
</dbReference>
<protein>
    <submittedName>
        <fullName evidence="8">Uncharacterized protein</fullName>
    </submittedName>
</protein>
<keyword evidence="6" id="KW-1133">Transmembrane helix</keyword>
<feature type="compositionally biased region" description="Low complexity" evidence="5">
    <location>
        <begin position="106"/>
        <end position="118"/>
    </location>
</feature>
<evidence type="ECO:0000256" key="3">
    <source>
        <dbReference type="ARBA" id="ARBA00022729"/>
    </source>
</evidence>
<dbReference type="GeneID" id="7442115"/>
<feature type="region of interest" description="Disordered" evidence="5">
    <location>
        <begin position="37"/>
        <end position="232"/>
    </location>
</feature>
<dbReference type="Pfam" id="PF18884">
    <property type="entry name" value="TSP3_bac"/>
    <property type="match status" value="2"/>
</dbReference>
<evidence type="ECO:0000256" key="1">
    <source>
        <dbReference type="ARBA" id="ARBA00004613"/>
    </source>
</evidence>
<dbReference type="InterPro" id="IPR053180">
    <property type="entry name" value="Ca-binding_acidic-repeat"/>
</dbReference>
<dbReference type="PaxDb" id="35128-Thaps25264"/>
<accession>B8CE62</accession>
<evidence type="ECO:0000313" key="8">
    <source>
        <dbReference type="EMBL" id="EED88217.1"/>
    </source>
</evidence>
<evidence type="ECO:0000256" key="6">
    <source>
        <dbReference type="SAM" id="Phobius"/>
    </source>
</evidence>
<dbReference type="OMA" id="HRSVEFI"/>
<feature type="compositionally biased region" description="Acidic residues" evidence="5">
    <location>
        <begin position="201"/>
        <end position="211"/>
    </location>
</feature>
<dbReference type="AlphaFoldDB" id="B8CE62"/>
<comment type="subcellular location">
    <subcellularLocation>
        <location evidence="1">Secreted</location>
    </subcellularLocation>
</comment>
<keyword evidence="6" id="KW-0812">Transmembrane</keyword>
<evidence type="ECO:0000256" key="2">
    <source>
        <dbReference type="ARBA" id="ARBA00022525"/>
    </source>
</evidence>
<evidence type="ECO:0000313" key="9">
    <source>
        <dbReference type="Proteomes" id="UP000001449"/>
    </source>
</evidence>
<evidence type="ECO:0000256" key="7">
    <source>
        <dbReference type="SAM" id="SignalP"/>
    </source>
</evidence>
<feature type="transmembrane region" description="Helical" evidence="6">
    <location>
        <begin position="429"/>
        <end position="451"/>
    </location>
</feature>
<dbReference type="eggNOG" id="ENOG502T60X">
    <property type="taxonomic scope" value="Eukaryota"/>
</dbReference>
<feature type="compositionally biased region" description="Polar residues" evidence="5">
    <location>
        <begin position="95"/>
        <end position="105"/>
    </location>
</feature>
<dbReference type="EMBL" id="CM000651">
    <property type="protein sequence ID" value="EED88217.1"/>
    <property type="molecule type" value="Genomic_DNA"/>
</dbReference>
<feature type="compositionally biased region" description="Basic and acidic residues" evidence="5">
    <location>
        <begin position="67"/>
        <end position="86"/>
    </location>
</feature>
<dbReference type="Proteomes" id="UP000001449">
    <property type="component" value="Chromosome 17"/>
</dbReference>
<evidence type="ECO:0000256" key="5">
    <source>
        <dbReference type="SAM" id="MobiDB-lite"/>
    </source>
</evidence>
<feature type="signal peptide" evidence="7">
    <location>
        <begin position="1"/>
        <end position="24"/>
    </location>
</feature>